<dbReference type="OrthoDB" id="21470at2759"/>
<dbReference type="EMBL" id="KZ510001">
    <property type="protein sequence ID" value="PKU33536.1"/>
    <property type="molecule type" value="Genomic_DNA"/>
</dbReference>
<dbReference type="SUPFAM" id="SSF109905">
    <property type="entry name" value="Surp module (SWAP domain)"/>
    <property type="match status" value="1"/>
</dbReference>
<gene>
    <name evidence="3" type="ORF">llap_16160</name>
</gene>
<dbReference type="GO" id="GO:0003723">
    <property type="term" value="F:RNA binding"/>
    <property type="evidence" value="ECO:0007669"/>
    <property type="project" value="InterPro"/>
</dbReference>
<dbReference type="GO" id="GO:0006874">
    <property type="term" value="P:intracellular calcium ion homeostasis"/>
    <property type="evidence" value="ECO:0007669"/>
    <property type="project" value="TreeGrafter"/>
</dbReference>
<evidence type="ECO:0000259" key="2">
    <source>
        <dbReference type="PROSITE" id="PS50128"/>
    </source>
</evidence>
<dbReference type="InterPro" id="IPR035967">
    <property type="entry name" value="SWAP/Surp_sf"/>
</dbReference>
<dbReference type="Pfam" id="PF01805">
    <property type="entry name" value="Surp"/>
    <property type="match status" value="1"/>
</dbReference>
<dbReference type="GO" id="GO:0006396">
    <property type="term" value="P:RNA processing"/>
    <property type="evidence" value="ECO:0007669"/>
    <property type="project" value="InterPro"/>
</dbReference>
<dbReference type="PANTHER" id="PTHR12323">
    <property type="entry name" value="SR-RELATED CTD ASSOCIATED FACTOR 6"/>
    <property type="match status" value="1"/>
</dbReference>
<sequence length="245" mass="27014">MEMPLPPEDQELRNVIDKLAQFVARNGPEFEKMTMEKQKENPKFSFLFGGDFYGYYKYKLALEQQQQSNIGDRECADRISGLGTVLTCSSSFVSFYQANLITEYATVVQPVQVAFQQQIQNLKTQHEEFVNSLTQQQQQQIQIPPLENEVKSTPPPQAPTAAPASAPPSAPVTQADDGKSQLPLAGSTEYDTTGSGVQDPASGGPRGPGSHDQIPPNKPPWFDQPHPVAPWGQQQPDDQASFPHC</sequence>
<protein>
    <recommendedName>
        <fullName evidence="2">SURP motif domain-containing protein</fullName>
    </recommendedName>
</protein>
<dbReference type="Gene3D" id="1.10.10.790">
    <property type="entry name" value="Surp module"/>
    <property type="match status" value="1"/>
</dbReference>
<evidence type="ECO:0000313" key="4">
    <source>
        <dbReference type="Proteomes" id="UP000233556"/>
    </source>
</evidence>
<evidence type="ECO:0000256" key="1">
    <source>
        <dbReference type="SAM" id="MobiDB-lite"/>
    </source>
</evidence>
<proteinExistence type="predicted"/>
<dbReference type="SMART" id="SM00648">
    <property type="entry name" value="SWAP"/>
    <property type="match status" value="1"/>
</dbReference>
<name>A0A2I0TIC5_LIMLA</name>
<feature type="domain" description="SURP motif" evidence="2">
    <location>
        <begin position="15"/>
        <end position="57"/>
    </location>
</feature>
<reference evidence="4" key="2">
    <citation type="submission" date="2017-12" db="EMBL/GenBank/DDBJ databases">
        <title>Genome sequence of the Bar-tailed Godwit (Limosa lapponica baueri).</title>
        <authorList>
            <person name="Lima N.C.B."/>
            <person name="Parody-Merino A.M."/>
            <person name="Battley P.F."/>
            <person name="Fidler A.E."/>
            <person name="Prosdocimi F."/>
        </authorList>
    </citation>
    <scope>NUCLEOTIDE SEQUENCE [LARGE SCALE GENOMIC DNA]</scope>
</reference>
<dbReference type="Proteomes" id="UP000233556">
    <property type="component" value="Unassembled WGS sequence"/>
</dbReference>
<organism evidence="3 4">
    <name type="scientific">Limosa lapponica baueri</name>
    <dbReference type="NCBI Taxonomy" id="1758121"/>
    <lineage>
        <taxon>Eukaryota</taxon>
        <taxon>Metazoa</taxon>
        <taxon>Chordata</taxon>
        <taxon>Craniata</taxon>
        <taxon>Vertebrata</taxon>
        <taxon>Euteleostomi</taxon>
        <taxon>Archelosauria</taxon>
        <taxon>Archosauria</taxon>
        <taxon>Dinosauria</taxon>
        <taxon>Saurischia</taxon>
        <taxon>Theropoda</taxon>
        <taxon>Coelurosauria</taxon>
        <taxon>Aves</taxon>
        <taxon>Neognathae</taxon>
        <taxon>Neoaves</taxon>
        <taxon>Charadriiformes</taxon>
        <taxon>Scolopacidae</taxon>
        <taxon>Limosa</taxon>
    </lineage>
</organism>
<dbReference type="PANTHER" id="PTHR12323:SF0">
    <property type="entry name" value="CALCIUM HOMEOSTASIS ENDOPLASMIC RETICULUM PROTEIN"/>
    <property type="match status" value="1"/>
</dbReference>
<keyword evidence="4" id="KW-1185">Reference proteome</keyword>
<feature type="region of interest" description="Disordered" evidence="1">
    <location>
        <begin position="147"/>
        <end position="245"/>
    </location>
</feature>
<accession>A0A2I0TIC5</accession>
<dbReference type="AlphaFoldDB" id="A0A2I0TIC5"/>
<dbReference type="FunFam" id="1.10.10.790:FF:000007">
    <property type="entry name" value="Calcium homeostasis endoplasmic reticulum protein"/>
    <property type="match status" value="1"/>
</dbReference>
<dbReference type="InterPro" id="IPR000061">
    <property type="entry name" value="Surp"/>
</dbReference>
<dbReference type="PROSITE" id="PS50128">
    <property type="entry name" value="SURP"/>
    <property type="match status" value="1"/>
</dbReference>
<evidence type="ECO:0000313" key="3">
    <source>
        <dbReference type="EMBL" id="PKU33536.1"/>
    </source>
</evidence>
<dbReference type="GO" id="GO:0048471">
    <property type="term" value="C:perinuclear region of cytoplasm"/>
    <property type="evidence" value="ECO:0007669"/>
    <property type="project" value="TreeGrafter"/>
</dbReference>
<reference evidence="4" key="1">
    <citation type="submission" date="2017-11" db="EMBL/GenBank/DDBJ databases">
        <authorList>
            <person name="Lima N.C."/>
            <person name="Parody-Merino A.M."/>
            <person name="Battley P.F."/>
            <person name="Fidler A.E."/>
            <person name="Prosdocimi F."/>
        </authorList>
    </citation>
    <scope>NUCLEOTIDE SEQUENCE [LARGE SCALE GENOMIC DNA]</scope>
</reference>